<keyword evidence="4" id="KW-1185">Reference proteome</keyword>
<gene>
    <name evidence="3" type="ORF">SAMN04488056_109124</name>
</gene>
<dbReference type="OrthoDB" id="9792500at2"/>
<dbReference type="Gene3D" id="3.40.50.620">
    <property type="entry name" value="HUPs"/>
    <property type="match status" value="1"/>
</dbReference>
<comment type="similarity">
    <text evidence="1">Belongs to the universal stress protein A family.</text>
</comment>
<name>A0A1I5IQ71_9HYPH</name>
<dbReference type="InterPro" id="IPR014729">
    <property type="entry name" value="Rossmann-like_a/b/a_fold"/>
</dbReference>
<proteinExistence type="inferred from homology"/>
<dbReference type="STRING" id="655353.SAMN04488056_109124"/>
<sequence>MINTVLCALDISQKNDAEVLNTANKIAKLEGARLDIVTVVPNFRISLVGSYFDENFQNQAVKDAKVALKKRVSDILGEDGVADLRHIVASGSIYEEILETAEQADSDLIVIGAHKPDLREMLIGPNAARVVRHSKCSVYVVRED</sequence>
<evidence type="ECO:0000256" key="1">
    <source>
        <dbReference type="ARBA" id="ARBA00008791"/>
    </source>
</evidence>
<reference evidence="3 4" key="1">
    <citation type="submission" date="2016-10" db="EMBL/GenBank/DDBJ databases">
        <authorList>
            <person name="de Groot N.N."/>
        </authorList>
    </citation>
    <scope>NUCLEOTIDE SEQUENCE [LARGE SCALE GENOMIC DNA]</scope>
    <source>
        <strain evidence="3 4">CGMCC 1.9157</strain>
    </source>
</reference>
<dbReference type="EMBL" id="FOVR01000009">
    <property type="protein sequence ID" value="SFO62460.1"/>
    <property type="molecule type" value="Genomic_DNA"/>
</dbReference>
<dbReference type="Pfam" id="PF00582">
    <property type="entry name" value="Usp"/>
    <property type="match status" value="1"/>
</dbReference>
<dbReference type="PANTHER" id="PTHR46268">
    <property type="entry name" value="STRESS RESPONSE PROTEIN NHAX"/>
    <property type="match status" value="1"/>
</dbReference>
<evidence type="ECO:0000313" key="4">
    <source>
        <dbReference type="Proteomes" id="UP000199236"/>
    </source>
</evidence>
<dbReference type="PANTHER" id="PTHR46268:SF6">
    <property type="entry name" value="UNIVERSAL STRESS PROTEIN UP12"/>
    <property type="match status" value="1"/>
</dbReference>
<organism evidence="3 4">
    <name type="scientific">Cohaesibacter marisflavi</name>
    <dbReference type="NCBI Taxonomy" id="655353"/>
    <lineage>
        <taxon>Bacteria</taxon>
        <taxon>Pseudomonadati</taxon>
        <taxon>Pseudomonadota</taxon>
        <taxon>Alphaproteobacteria</taxon>
        <taxon>Hyphomicrobiales</taxon>
        <taxon>Cohaesibacteraceae</taxon>
    </lineage>
</organism>
<dbReference type="Proteomes" id="UP000199236">
    <property type="component" value="Unassembled WGS sequence"/>
</dbReference>
<evidence type="ECO:0000313" key="3">
    <source>
        <dbReference type="EMBL" id="SFO62460.1"/>
    </source>
</evidence>
<dbReference type="SUPFAM" id="SSF52402">
    <property type="entry name" value="Adenine nucleotide alpha hydrolases-like"/>
    <property type="match status" value="1"/>
</dbReference>
<feature type="domain" description="UspA" evidence="2">
    <location>
        <begin position="1"/>
        <end position="142"/>
    </location>
</feature>
<dbReference type="CDD" id="cd00293">
    <property type="entry name" value="USP-like"/>
    <property type="match status" value="1"/>
</dbReference>
<accession>A0A1I5IQ71</accession>
<dbReference type="PRINTS" id="PR01438">
    <property type="entry name" value="UNVRSLSTRESS"/>
</dbReference>
<dbReference type="InterPro" id="IPR006015">
    <property type="entry name" value="Universal_stress_UspA"/>
</dbReference>
<dbReference type="InterPro" id="IPR006016">
    <property type="entry name" value="UspA"/>
</dbReference>
<protein>
    <submittedName>
        <fullName evidence="3">Nucleotide-binding universal stress protein, UspA family</fullName>
    </submittedName>
</protein>
<evidence type="ECO:0000259" key="2">
    <source>
        <dbReference type="Pfam" id="PF00582"/>
    </source>
</evidence>
<dbReference type="AlphaFoldDB" id="A0A1I5IQ71"/>
<dbReference type="RefSeq" id="WP_090074030.1">
    <property type="nucleotide sequence ID" value="NZ_FOVR01000009.1"/>
</dbReference>